<evidence type="ECO:0000313" key="2">
    <source>
        <dbReference type="Proteomes" id="UP000500949"/>
    </source>
</evidence>
<name>A0A858XK00_9BACT</name>
<dbReference type="Proteomes" id="UP000500949">
    <property type="component" value="Chromosome"/>
</dbReference>
<protein>
    <submittedName>
        <fullName evidence="1">Helix-turn-helix domain-containing protein</fullName>
    </submittedName>
</protein>
<dbReference type="InterPro" id="IPR001387">
    <property type="entry name" value="Cro/C1-type_HTH"/>
</dbReference>
<dbReference type="InterPro" id="IPR010982">
    <property type="entry name" value="Lambda_DNA-bd_dom_sf"/>
</dbReference>
<gene>
    <name evidence="1" type="ORF">GKD17_05520</name>
</gene>
<dbReference type="GeneID" id="93446146"/>
<dbReference type="Pfam" id="PF13443">
    <property type="entry name" value="HTH_26"/>
    <property type="match status" value="1"/>
</dbReference>
<dbReference type="PROSITE" id="PS50943">
    <property type="entry name" value="HTH_CROC1"/>
    <property type="match status" value="1"/>
</dbReference>
<dbReference type="SUPFAM" id="SSF47413">
    <property type="entry name" value="lambda repressor-like DNA-binding domains"/>
    <property type="match status" value="1"/>
</dbReference>
<dbReference type="GO" id="GO:0003677">
    <property type="term" value="F:DNA binding"/>
    <property type="evidence" value="ECO:0007669"/>
    <property type="project" value="InterPro"/>
</dbReference>
<dbReference type="CDD" id="cd00093">
    <property type="entry name" value="HTH_XRE"/>
    <property type="match status" value="1"/>
</dbReference>
<dbReference type="REBASE" id="385223">
    <property type="entry name" value="C.Bdo17855ORF5515P"/>
</dbReference>
<dbReference type="RefSeq" id="WP_007837387.1">
    <property type="nucleotide sequence ID" value="NZ_CP046176.1"/>
</dbReference>
<reference evidence="1 2" key="1">
    <citation type="submission" date="2019-11" db="EMBL/GenBank/DDBJ databases">
        <title>Complete genome sequence of Bacteroides dorei DSM 17855.</title>
        <authorList>
            <person name="Russell J.T."/>
        </authorList>
    </citation>
    <scope>NUCLEOTIDE SEQUENCE [LARGE SCALE GENOMIC DNA]</scope>
    <source>
        <strain evidence="1 2">DSM 17855</strain>
    </source>
</reference>
<accession>A0A858XK00</accession>
<organism evidence="1 2">
    <name type="scientific">Phocaeicola dorei</name>
    <dbReference type="NCBI Taxonomy" id="357276"/>
    <lineage>
        <taxon>Bacteria</taxon>
        <taxon>Pseudomonadati</taxon>
        <taxon>Bacteroidota</taxon>
        <taxon>Bacteroidia</taxon>
        <taxon>Bacteroidales</taxon>
        <taxon>Bacteroidaceae</taxon>
        <taxon>Phocaeicola</taxon>
    </lineage>
</organism>
<proteinExistence type="predicted"/>
<dbReference type="SMART" id="SM00530">
    <property type="entry name" value="HTH_XRE"/>
    <property type="match status" value="1"/>
</dbReference>
<dbReference type="Gene3D" id="1.10.260.40">
    <property type="entry name" value="lambda repressor-like DNA-binding domains"/>
    <property type="match status" value="1"/>
</dbReference>
<dbReference type="EMBL" id="CP046176">
    <property type="protein sequence ID" value="QJR75891.1"/>
    <property type="molecule type" value="Genomic_DNA"/>
</dbReference>
<sequence>MAGHSINRIRVALAEQNKTNRWLAEHVGKSEITVSRWVQNKAQPSLEQLLQVAKVLSVSPKDLINDINE</sequence>
<dbReference type="AlphaFoldDB" id="A0A858XK00"/>
<evidence type="ECO:0000313" key="1">
    <source>
        <dbReference type="EMBL" id="QJR75891.1"/>
    </source>
</evidence>